<name>A0ABU9K242_9BACI</name>
<reference evidence="2 3" key="1">
    <citation type="submission" date="2024-03" db="EMBL/GenBank/DDBJ databases">
        <title>Bacilli Hybrid Assemblies.</title>
        <authorList>
            <person name="Kovac J."/>
        </authorList>
    </citation>
    <scope>NUCLEOTIDE SEQUENCE [LARGE SCALE GENOMIC DNA]</scope>
    <source>
        <strain evidence="2 3">FSL M8-0022</strain>
    </source>
</reference>
<evidence type="ECO:0000313" key="3">
    <source>
        <dbReference type="Proteomes" id="UP001459714"/>
    </source>
</evidence>
<dbReference type="EMBL" id="JBBYAK010000001">
    <property type="protein sequence ID" value="MEL3959196.1"/>
    <property type="molecule type" value="Genomic_DNA"/>
</dbReference>
<organism evidence="2 3">
    <name type="scientific">Caldifermentibacillus hisashii</name>
    <dbReference type="NCBI Taxonomy" id="996558"/>
    <lineage>
        <taxon>Bacteria</taxon>
        <taxon>Bacillati</taxon>
        <taxon>Bacillota</taxon>
        <taxon>Bacilli</taxon>
        <taxon>Bacillales</taxon>
        <taxon>Bacillaceae</taxon>
        <taxon>Caldifermentibacillus</taxon>
    </lineage>
</organism>
<keyword evidence="1" id="KW-1133">Transmembrane helix</keyword>
<comment type="caution">
    <text evidence="2">The sequence shown here is derived from an EMBL/GenBank/DDBJ whole genome shotgun (WGS) entry which is preliminary data.</text>
</comment>
<accession>A0ABU9K242</accession>
<protein>
    <recommendedName>
        <fullName evidence="4">ABC transporter permease</fullName>
    </recommendedName>
</protein>
<evidence type="ECO:0008006" key="4">
    <source>
        <dbReference type="Google" id="ProtNLM"/>
    </source>
</evidence>
<feature type="transmembrane region" description="Helical" evidence="1">
    <location>
        <begin position="203"/>
        <end position="223"/>
    </location>
</feature>
<feature type="transmembrane region" description="Helical" evidence="1">
    <location>
        <begin position="106"/>
        <end position="132"/>
    </location>
</feature>
<dbReference type="RefSeq" id="WP_244810611.1">
    <property type="nucleotide sequence ID" value="NZ_CP150143.1"/>
</dbReference>
<feature type="transmembrane region" description="Helical" evidence="1">
    <location>
        <begin position="21"/>
        <end position="38"/>
    </location>
</feature>
<feature type="transmembrane region" description="Helical" evidence="1">
    <location>
        <begin position="252"/>
        <end position="271"/>
    </location>
</feature>
<keyword evidence="1" id="KW-0812">Transmembrane</keyword>
<evidence type="ECO:0000256" key="1">
    <source>
        <dbReference type="SAM" id="Phobius"/>
    </source>
</evidence>
<feature type="transmembrane region" description="Helical" evidence="1">
    <location>
        <begin position="173"/>
        <end position="196"/>
    </location>
</feature>
<gene>
    <name evidence="2" type="ORF">NST17_18740</name>
</gene>
<evidence type="ECO:0000313" key="2">
    <source>
        <dbReference type="EMBL" id="MEL3959196.1"/>
    </source>
</evidence>
<feature type="transmembrane region" description="Helical" evidence="1">
    <location>
        <begin position="66"/>
        <end position="85"/>
    </location>
</feature>
<proteinExistence type="predicted"/>
<keyword evidence="1" id="KW-0472">Membrane</keyword>
<sequence>MKLFNQARCVCFQNLRKWRTNYRIWVIAIILILLTHYYTKEIVEFSRQIDVEVSPWLFPFLFSQKYVKLLFLFPLLLLFCDAPFIDENQPYVIARSGRTSWSIGQISYIVIGSALYFLFLMILTIIINLFYIQFTFEWGKVLGTLANTNAGQIADIKMVISRTITHYFTPIQAMWFAFLLSWLAGVFLGLLIYVVNSLSNTRIFGVLATSFFLVFDATITDYYELYRFSPVSWSSIDRIDIEGLTQMPSITYIYIAFAVLIIGLILSAILINRKQSINVLPPI</sequence>
<keyword evidence="3" id="KW-1185">Reference proteome</keyword>
<dbReference type="Proteomes" id="UP001459714">
    <property type="component" value="Unassembled WGS sequence"/>
</dbReference>